<dbReference type="Proteomes" id="UP001172680">
    <property type="component" value="Unassembled WGS sequence"/>
</dbReference>
<organism evidence="1 2">
    <name type="scientific">Coniosporium tulheliwenetii</name>
    <dbReference type="NCBI Taxonomy" id="3383036"/>
    <lineage>
        <taxon>Eukaryota</taxon>
        <taxon>Fungi</taxon>
        <taxon>Dikarya</taxon>
        <taxon>Ascomycota</taxon>
        <taxon>Pezizomycotina</taxon>
        <taxon>Dothideomycetes</taxon>
        <taxon>Dothideomycetes incertae sedis</taxon>
        <taxon>Coniosporium</taxon>
    </lineage>
</organism>
<protein>
    <submittedName>
        <fullName evidence="1">Uncharacterized protein</fullName>
    </submittedName>
</protein>
<accession>A0ACC2Z4Q8</accession>
<comment type="caution">
    <text evidence="1">The sequence shown here is derived from an EMBL/GenBank/DDBJ whole genome shotgun (WGS) entry which is preliminary data.</text>
</comment>
<name>A0ACC2Z4Q8_9PEZI</name>
<reference evidence="1" key="1">
    <citation type="submission" date="2022-10" db="EMBL/GenBank/DDBJ databases">
        <title>Culturing micro-colonial fungi from biological soil crusts in the Mojave desert and describing Neophaeococcomyces mojavensis, and introducing the new genera and species Taxawa tesnikishii.</title>
        <authorList>
            <person name="Kurbessoian T."/>
            <person name="Stajich J.E."/>
        </authorList>
    </citation>
    <scope>NUCLEOTIDE SEQUENCE</scope>
    <source>
        <strain evidence="1">JES_115</strain>
    </source>
</reference>
<gene>
    <name evidence="1" type="ORF">H2199_004931</name>
</gene>
<evidence type="ECO:0000313" key="2">
    <source>
        <dbReference type="Proteomes" id="UP001172680"/>
    </source>
</evidence>
<proteinExistence type="predicted"/>
<sequence length="397" mass="43400">MSNQEPHPALLIPGPIEFDDAVLNSMSHYSESHVGAPFVKTFSEALKMLRQLFQTSDPSSQPFVISGSGTLGWDQVAANLAEPGDEALVLHTGYFADSFADCFETYGVKATQLKAPIGDRPQLDEVEAALKEKTYKIITVTHALSELVHRVSPETLVVVDGVCSVGSEEIRFDDWGLDVVLTASQKGVGCPAGLSIVMASGRAMERFKARKTRPTSYFASWRNWLPSTFPHLLSVPGLPAFQQQICKSWENGARLTTPPVMQNYEANKPSYFATPSPQLIHALHTSLSQILSRPLDQRFADHRAASKKVKQTVADLGLKQLATKPENQANGMTAIYLPEGLTPPEILPNLLKRGIAAKYIRFGHMGVSVVDPKRDDIDRACAALKEGLSDVGYKKAE</sequence>
<evidence type="ECO:0000313" key="1">
    <source>
        <dbReference type="EMBL" id="KAJ9642550.1"/>
    </source>
</evidence>
<keyword evidence="2" id="KW-1185">Reference proteome</keyword>
<dbReference type="EMBL" id="JAPDRP010000013">
    <property type="protein sequence ID" value="KAJ9642550.1"/>
    <property type="molecule type" value="Genomic_DNA"/>
</dbReference>